<dbReference type="EnsemblMetazoa" id="GMOY014206.R1364">
    <property type="protein sequence ID" value="GMOY014206.P1364"/>
    <property type="gene ID" value="GMOY014206"/>
</dbReference>
<accession>A0ABK9NGD4</accession>
<evidence type="ECO:0000313" key="1">
    <source>
        <dbReference type="EnsemblMetazoa" id="GMOY014206.P1364"/>
    </source>
</evidence>
<dbReference type="EMBL" id="CCAG010004718">
    <property type="status" value="NOT_ANNOTATED_CDS"/>
    <property type="molecule type" value="Genomic_DNA"/>
</dbReference>
<evidence type="ECO:0008006" key="3">
    <source>
        <dbReference type="Google" id="ProtNLM"/>
    </source>
</evidence>
<proteinExistence type="predicted"/>
<reference evidence="1" key="1">
    <citation type="submission" date="2025-05" db="UniProtKB">
        <authorList>
            <consortium name="EnsemblMetazoa"/>
        </authorList>
    </citation>
    <scope>IDENTIFICATION</scope>
    <source>
        <strain evidence="1">Yale</strain>
    </source>
</reference>
<protein>
    <recommendedName>
        <fullName evidence="3">Retrovirus-related Pol polyprotein from transposon TNT 1-94</fullName>
    </recommendedName>
</protein>
<evidence type="ECO:0000313" key="2">
    <source>
        <dbReference type="Proteomes" id="UP000092444"/>
    </source>
</evidence>
<sequence length="78" mass="8966">MLFKRLFHMKLANHENEFVSTLENLTEVDIQLSDEISIIILLLSVPKCYDNFMVVIKAKHNLPSLSALKIKLLKQGAR</sequence>
<dbReference type="Proteomes" id="UP000092444">
    <property type="component" value="Unassembled WGS sequence"/>
</dbReference>
<organism evidence="1 2">
    <name type="scientific">Glossina morsitans morsitans</name>
    <name type="common">Savannah tsetse fly</name>
    <dbReference type="NCBI Taxonomy" id="37546"/>
    <lineage>
        <taxon>Eukaryota</taxon>
        <taxon>Metazoa</taxon>
        <taxon>Ecdysozoa</taxon>
        <taxon>Arthropoda</taxon>
        <taxon>Hexapoda</taxon>
        <taxon>Insecta</taxon>
        <taxon>Pterygota</taxon>
        <taxon>Neoptera</taxon>
        <taxon>Endopterygota</taxon>
        <taxon>Diptera</taxon>
        <taxon>Brachycera</taxon>
        <taxon>Muscomorpha</taxon>
        <taxon>Hippoboscoidea</taxon>
        <taxon>Glossinidae</taxon>
        <taxon>Glossina</taxon>
    </lineage>
</organism>
<keyword evidence="2" id="KW-1185">Reference proteome</keyword>
<name>A0ABK9NGD4_GLOMM</name>
<dbReference type="Pfam" id="PF14223">
    <property type="entry name" value="Retrotran_gag_2"/>
    <property type="match status" value="1"/>
</dbReference>